<dbReference type="Pfam" id="PF13450">
    <property type="entry name" value="NAD_binding_8"/>
    <property type="match status" value="1"/>
</dbReference>
<gene>
    <name evidence="1" type="ORF">PXEA_LOCUS20402</name>
</gene>
<dbReference type="Gene3D" id="3.50.50.60">
    <property type="entry name" value="FAD/NAD(P)-binding domain"/>
    <property type="match status" value="1"/>
</dbReference>
<evidence type="ECO:0000313" key="1">
    <source>
        <dbReference type="EMBL" id="VEL26962.1"/>
    </source>
</evidence>
<evidence type="ECO:0000313" key="2">
    <source>
        <dbReference type="Proteomes" id="UP000784294"/>
    </source>
</evidence>
<dbReference type="EMBL" id="CAAALY010083945">
    <property type="protein sequence ID" value="VEL26962.1"/>
    <property type="molecule type" value="Genomic_DNA"/>
</dbReference>
<proteinExistence type="predicted"/>
<dbReference type="GO" id="GO:0005743">
    <property type="term" value="C:mitochondrial inner membrane"/>
    <property type="evidence" value="ECO:0007669"/>
    <property type="project" value="TreeGrafter"/>
</dbReference>
<comment type="caution">
    <text evidence="1">The sequence shown here is derived from an EMBL/GenBank/DDBJ whole genome shotgun (WGS) entry which is preliminary data.</text>
</comment>
<dbReference type="GO" id="GO:0006783">
    <property type="term" value="P:heme biosynthetic process"/>
    <property type="evidence" value="ECO:0007669"/>
    <property type="project" value="TreeGrafter"/>
</dbReference>
<sequence>MSRVAPHNVGIIGGGLAGLSSAYLISLLRPSPAYHLYIMESSARLGGWIQTVCNSSTGAYYDLGPHTGRVASPSSSAILRLALSLGLRDSIIWLKDDGVKTNRYLFLQNKISKVPITSIFASPPFTRSPFGLLLRLALRRRAFTTNEKNDISIDEFFRTRIDGEFADYIGSALVRGIFAGDSRNLVSLAYKHFTV</sequence>
<dbReference type="AlphaFoldDB" id="A0A3S5CPZ8"/>
<dbReference type="InterPro" id="IPR036188">
    <property type="entry name" value="FAD/NAD-bd_sf"/>
</dbReference>
<accession>A0A3S5CPZ8</accession>
<dbReference type="PANTHER" id="PTHR42923">
    <property type="entry name" value="PROTOPORPHYRINOGEN OXIDASE"/>
    <property type="match status" value="1"/>
</dbReference>
<protein>
    <submittedName>
        <fullName evidence="1">Uncharacterized protein</fullName>
    </submittedName>
</protein>
<dbReference type="Proteomes" id="UP000784294">
    <property type="component" value="Unassembled WGS sequence"/>
</dbReference>
<dbReference type="GO" id="GO:0004729">
    <property type="term" value="F:oxygen-dependent protoporphyrinogen oxidase activity"/>
    <property type="evidence" value="ECO:0007669"/>
    <property type="project" value="TreeGrafter"/>
</dbReference>
<dbReference type="PANTHER" id="PTHR42923:SF3">
    <property type="entry name" value="PROTOPORPHYRINOGEN OXIDASE"/>
    <property type="match status" value="1"/>
</dbReference>
<organism evidence="1 2">
    <name type="scientific">Protopolystoma xenopodis</name>
    <dbReference type="NCBI Taxonomy" id="117903"/>
    <lineage>
        <taxon>Eukaryota</taxon>
        <taxon>Metazoa</taxon>
        <taxon>Spiralia</taxon>
        <taxon>Lophotrochozoa</taxon>
        <taxon>Platyhelminthes</taxon>
        <taxon>Monogenea</taxon>
        <taxon>Polyopisthocotylea</taxon>
        <taxon>Polystomatidea</taxon>
        <taxon>Polystomatidae</taxon>
        <taxon>Protopolystoma</taxon>
    </lineage>
</organism>
<dbReference type="InterPro" id="IPR050464">
    <property type="entry name" value="Zeta_carotene_desat/Oxidored"/>
</dbReference>
<keyword evidence="2" id="KW-1185">Reference proteome</keyword>
<dbReference type="SUPFAM" id="SSF51905">
    <property type="entry name" value="FAD/NAD(P)-binding domain"/>
    <property type="match status" value="1"/>
</dbReference>
<dbReference type="OrthoDB" id="419752at2759"/>
<name>A0A3S5CPZ8_9PLAT</name>
<reference evidence="1" key="1">
    <citation type="submission" date="2018-11" db="EMBL/GenBank/DDBJ databases">
        <authorList>
            <consortium name="Pathogen Informatics"/>
        </authorList>
    </citation>
    <scope>NUCLEOTIDE SEQUENCE</scope>
</reference>